<evidence type="ECO:0008006" key="4">
    <source>
        <dbReference type="Google" id="ProtNLM"/>
    </source>
</evidence>
<dbReference type="eggNOG" id="ENOG5031153">
    <property type="taxonomic scope" value="Bacteria"/>
</dbReference>
<reference evidence="3" key="1">
    <citation type="submission" date="2012-06" db="EMBL/GenBank/DDBJ databases">
        <title>Complete sequence of chromosome of Desulfomonile tiedjei DSM 6799.</title>
        <authorList>
            <person name="Lucas S."/>
            <person name="Copeland A."/>
            <person name="Lapidus A."/>
            <person name="Glavina del Rio T."/>
            <person name="Dalin E."/>
            <person name="Tice H."/>
            <person name="Bruce D."/>
            <person name="Goodwin L."/>
            <person name="Pitluck S."/>
            <person name="Peters L."/>
            <person name="Ovchinnikova G."/>
            <person name="Zeytun A."/>
            <person name="Lu M."/>
            <person name="Kyrpides N."/>
            <person name="Mavromatis K."/>
            <person name="Ivanova N."/>
            <person name="Brettin T."/>
            <person name="Detter J.C."/>
            <person name="Han C."/>
            <person name="Larimer F."/>
            <person name="Land M."/>
            <person name="Hauser L."/>
            <person name="Markowitz V."/>
            <person name="Cheng J.-F."/>
            <person name="Hugenholtz P."/>
            <person name="Woyke T."/>
            <person name="Wu D."/>
            <person name="Spring S."/>
            <person name="Schroeder M."/>
            <person name="Brambilla E."/>
            <person name="Klenk H.-P."/>
            <person name="Eisen J.A."/>
        </authorList>
    </citation>
    <scope>NUCLEOTIDE SEQUENCE [LARGE SCALE GENOMIC DNA]</scope>
    <source>
        <strain evidence="3">ATCC 49306 / DSM 6799 / DCB-1</strain>
    </source>
</reference>
<dbReference type="OrthoDB" id="6400696at2"/>
<feature type="signal peptide" evidence="1">
    <location>
        <begin position="1"/>
        <end position="21"/>
    </location>
</feature>
<organism evidence="2 3">
    <name type="scientific">Desulfomonile tiedjei (strain ATCC 49306 / DSM 6799 / DCB-1)</name>
    <dbReference type="NCBI Taxonomy" id="706587"/>
    <lineage>
        <taxon>Bacteria</taxon>
        <taxon>Pseudomonadati</taxon>
        <taxon>Thermodesulfobacteriota</taxon>
        <taxon>Desulfomonilia</taxon>
        <taxon>Desulfomonilales</taxon>
        <taxon>Desulfomonilaceae</taxon>
        <taxon>Desulfomonile</taxon>
    </lineage>
</organism>
<dbReference type="AlphaFoldDB" id="I4C5Q4"/>
<feature type="chain" id="PRO_5003687322" description="DUF3157 family protein" evidence="1">
    <location>
        <begin position="22"/>
        <end position="209"/>
    </location>
</feature>
<proteinExistence type="predicted"/>
<accession>I4C5Q4</accession>
<protein>
    <recommendedName>
        <fullName evidence="4">DUF3157 family protein</fullName>
    </recommendedName>
</protein>
<dbReference type="Proteomes" id="UP000006055">
    <property type="component" value="Chromosome"/>
</dbReference>
<gene>
    <name evidence="2" type="ordered locus">Desti_2204</name>
</gene>
<evidence type="ECO:0000256" key="1">
    <source>
        <dbReference type="SAM" id="SignalP"/>
    </source>
</evidence>
<keyword evidence="1" id="KW-0732">Signal</keyword>
<keyword evidence="3" id="KW-1185">Reference proteome</keyword>
<dbReference type="KEGG" id="dti:Desti_2204"/>
<evidence type="ECO:0000313" key="2">
    <source>
        <dbReference type="EMBL" id="AFM24895.1"/>
    </source>
</evidence>
<dbReference type="EMBL" id="CP003360">
    <property type="protein sequence ID" value="AFM24895.1"/>
    <property type="molecule type" value="Genomic_DNA"/>
</dbReference>
<dbReference type="RefSeq" id="WP_014810038.1">
    <property type="nucleotide sequence ID" value="NC_018025.1"/>
</dbReference>
<sequence length="209" mass="23375">MRYFSIVKMMLVLFAAGVVCANAMTATTDEGRKVILNSDGTWKYASDKESSSAGTELRKTKNATSILKGKAGFYELWYNPEKWTLNPNSRHPVAEYQLVNSSKEGQAMVIAERISVPIETLRKIAIDNGKKVAQDLEVTDEQNVRVNGQNFLKMKMLGSIQGIPFAYYGIYWTGKAGCIQLITYTAQNLLEEFQPDFDELLSGLVITRP</sequence>
<dbReference type="HOGENOM" id="CLU_1313720_0_0_7"/>
<evidence type="ECO:0000313" key="3">
    <source>
        <dbReference type="Proteomes" id="UP000006055"/>
    </source>
</evidence>
<name>I4C5Q4_DESTA</name>